<accession>A0ABT0XYP5</accession>
<dbReference type="RefSeq" id="WP_251798791.1">
    <property type="nucleotide sequence ID" value="NZ_JAMQOL010000017.1"/>
</dbReference>
<name>A0ABT0XYP5_9ACTN</name>
<sequence>MAVLFSATVLLSGACGDVSSETAPPPSPANSENYFGDTAFVGRTVTVKGQVSRILTSTSFVLAGARYGDDTLLVINAGHLDTRQGTMAQVSGNVQKFDYAVYRDEYALDARPEAYAEFNGERFLVAMEPTAATTEPDPRAR</sequence>
<reference evidence="1 2" key="1">
    <citation type="submission" date="2022-06" db="EMBL/GenBank/DDBJ databases">
        <title>Actinoplanes abujensis sp. nov., isolated from Nigerian arid soil.</title>
        <authorList>
            <person name="Ding P."/>
        </authorList>
    </citation>
    <scope>NUCLEOTIDE SEQUENCE [LARGE SCALE GENOMIC DNA]</scope>
    <source>
        <strain evidence="2">TRM88002</strain>
    </source>
</reference>
<proteinExistence type="predicted"/>
<dbReference type="Proteomes" id="UP001523216">
    <property type="component" value="Unassembled WGS sequence"/>
</dbReference>
<comment type="caution">
    <text evidence="1">The sequence shown here is derived from an EMBL/GenBank/DDBJ whole genome shotgun (WGS) entry which is preliminary data.</text>
</comment>
<protein>
    <recommendedName>
        <fullName evidence="3">Lipoprotein</fullName>
    </recommendedName>
</protein>
<evidence type="ECO:0008006" key="3">
    <source>
        <dbReference type="Google" id="ProtNLM"/>
    </source>
</evidence>
<evidence type="ECO:0000313" key="2">
    <source>
        <dbReference type="Proteomes" id="UP001523216"/>
    </source>
</evidence>
<dbReference type="EMBL" id="JAMQOL010000017">
    <property type="protein sequence ID" value="MCM4078899.1"/>
    <property type="molecule type" value="Genomic_DNA"/>
</dbReference>
<keyword evidence="2" id="KW-1185">Reference proteome</keyword>
<organism evidence="1 2">
    <name type="scientific">Paractinoplanes hotanensis</name>
    <dbReference type="NCBI Taxonomy" id="2906497"/>
    <lineage>
        <taxon>Bacteria</taxon>
        <taxon>Bacillati</taxon>
        <taxon>Actinomycetota</taxon>
        <taxon>Actinomycetes</taxon>
        <taxon>Micromonosporales</taxon>
        <taxon>Micromonosporaceae</taxon>
        <taxon>Paractinoplanes</taxon>
    </lineage>
</organism>
<gene>
    <name evidence="1" type="ORF">LXN57_15105</name>
</gene>
<evidence type="ECO:0000313" key="1">
    <source>
        <dbReference type="EMBL" id="MCM4078899.1"/>
    </source>
</evidence>